<dbReference type="EMBL" id="JAJSOF020000015">
    <property type="protein sequence ID" value="KAJ4442280.1"/>
    <property type="molecule type" value="Genomic_DNA"/>
</dbReference>
<evidence type="ECO:0000256" key="5">
    <source>
        <dbReference type="ARBA" id="ARBA00023014"/>
    </source>
</evidence>
<comment type="subcellular location">
    <subcellularLocation>
        <location evidence="1">Mitochondrion</location>
    </subcellularLocation>
</comment>
<protein>
    <recommendedName>
        <fullName evidence="10">Methyltransferase-like protein 17, mitochondrial</fullName>
    </recommendedName>
</protein>
<evidence type="ECO:0000313" key="9">
    <source>
        <dbReference type="Proteomes" id="UP001148838"/>
    </source>
</evidence>
<comment type="function">
    <text evidence="7">Mitochondrial ribosome (mitoribosome) assembly factor. Binds at the interface of the head and body domains of the mitochondrial small ribosomal subunit (mt-SSU), occluding the mRNA channel and preventing compaction of the head domain towards the body. Probable inactive methyltransferase: retains the characteristic folding and ability to bind S-adenosyl-L-methionine, but it probably lost its methyltransferase activity.</text>
</comment>
<keyword evidence="6" id="KW-0496">Mitochondrion</keyword>
<accession>A0ABQ8T8U5</accession>
<evidence type="ECO:0000256" key="1">
    <source>
        <dbReference type="ARBA" id="ARBA00004173"/>
    </source>
</evidence>
<organism evidence="8 9">
    <name type="scientific">Periplaneta americana</name>
    <name type="common">American cockroach</name>
    <name type="synonym">Blatta americana</name>
    <dbReference type="NCBI Taxonomy" id="6978"/>
    <lineage>
        <taxon>Eukaryota</taxon>
        <taxon>Metazoa</taxon>
        <taxon>Ecdysozoa</taxon>
        <taxon>Arthropoda</taxon>
        <taxon>Hexapoda</taxon>
        <taxon>Insecta</taxon>
        <taxon>Pterygota</taxon>
        <taxon>Neoptera</taxon>
        <taxon>Polyneoptera</taxon>
        <taxon>Dictyoptera</taxon>
        <taxon>Blattodea</taxon>
        <taxon>Blattoidea</taxon>
        <taxon>Blattidae</taxon>
        <taxon>Blattinae</taxon>
        <taxon>Periplaneta</taxon>
    </lineage>
</organism>
<evidence type="ECO:0008006" key="10">
    <source>
        <dbReference type="Google" id="ProtNLM"/>
    </source>
</evidence>
<comment type="caution">
    <text evidence="8">The sequence shown here is derived from an EMBL/GenBank/DDBJ whole genome shotgun (WGS) entry which is preliminary data.</text>
</comment>
<evidence type="ECO:0000256" key="4">
    <source>
        <dbReference type="ARBA" id="ARBA00023004"/>
    </source>
</evidence>
<dbReference type="PANTHER" id="PTHR13184">
    <property type="entry name" value="37S RIBOSOMAL PROTEIN S22"/>
    <property type="match status" value="1"/>
</dbReference>
<evidence type="ECO:0000256" key="3">
    <source>
        <dbReference type="ARBA" id="ARBA00022946"/>
    </source>
</evidence>
<dbReference type="InterPro" id="IPR015324">
    <property type="entry name" value="Ribosomal_Rsm22-like"/>
</dbReference>
<name>A0ABQ8T8U5_PERAM</name>
<dbReference type="Pfam" id="PF09243">
    <property type="entry name" value="Rsm22"/>
    <property type="match status" value="1"/>
</dbReference>
<dbReference type="PANTHER" id="PTHR13184:SF5">
    <property type="entry name" value="METHYLTRANSFERASE-LIKE PROTEIN 17, MITOCHONDRIAL"/>
    <property type="match status" value="1"/>
</dbReference>
<keyword evidence="3" id="KW-0809">Transit peptide</keyword>
<evidence type="ECO:0000256" key="2">
    <source>
        <dbReference type="ARBA" id="ARBA00022723"/>
    </source>
</evidence>
<gene>
    <name evidence="8" type="ORF">ANN_12147</name>
</gene>
<evidence type="ECO:0000313" key="8">
    <source>
        <dbReference type="EMBL" id="KAJ4442280.1"/>
    </source>
</evidence>
<keyword evidence="5" id="KW-0411">Iron-sulfur</keyword>
<dbReference type="Proteomes" id="UP001148838">
    <property type="component" value="Unassembled WGS sequence"/>
</dbReference>
<keyword evidence="2" id="KW-0479">Metal-binding</keyword>
<reference evidence="8 9" key="1">
    <citation type="journal article" date="2022" name="Allergy">
        <title>Genome assembly and annotation of Periplaneta americana reveal a comprehensive cockroach allergen profile.</title>
        <authorList>
            <person name="Wang L."/>
            <person name="Xiong Q."/>
            <person name="Saelim N."/>
            <person name="Wang L."/>
            <person name="Nong W."/>
            <person name="Wan A.T."/>
            <person name="Shi M."/>
            <person name="Liu X."/>
            <person name="Cao Q."/>
            <person name="Hui J.H.L."/>
            <person name="Sookrung N."/>
            <person name="Leung T.F."/>
            <person name="Tungtrongchitr A."/>
            <person name="Tsui S.K.W."/>
        </authorList>
    </citation>
    <scope>NUCLEOTIDE SEQUENCE [LARGE SCALE GENOMIC DNA]</scope>
    <source>
        <strain evidence="8">PWHHKU_190912</strain>
    </source>
</reference>
<dbReference type="InterPro" id="IPR052571">
    <property type="entry name" value="Mt_RNA_Methyltransferase"/>
</dbReference>
<evidence type="ECO:0000256" key="6">
    <source>
        <dbReference type="ARBA" id="ARBA00023128"/>
    </source>
</evidence>
<sequence>MELELISQFESNRLKPRKHPGAMKTSTAEVPAVAVKAMQSVMKDSQNFDDNRSFTISMNALLLLDKPTKALSTEGAALVRYLRARLPPLEEREIRVRKKELQRQVEKKCKNNRRVRDGIDASSLSEQEQAELHLKYKDEVVKRLQPTLSSWKSIEYDQHRALQYMVARFAPEFAALRRIFMEMKTRQPDFKPRTMFDFGSGVGTATWAARSVWTECIQEHFNVDSSGHMNDLASLLLREGNEDKEMPIKGVFYRQFLPASQLLQYDIVVSAYTLLELPSAVSRLETIVNLWNKTNRYLVLVEHGTNAGFKLTNEARDFILQLVKEGDAPTAHVLSPCPHDLPCPRFASDTTPCNFEVPYIPLPFEGTSDLAKERFSYVVLKKGARAADDKQWPRIVRPPLIRKKHTVCRMCVAGGKLQEIVFTASKHGK</sequence>
<evidence type="ECO:0000256" key="7">
    <source>
        <dbReference type="ARBA" id="ARBA00045681"/>
    </source>
</evidence>
<keyword evidence="9" id="KW-1185">Reference proteome</keyword>
<proteinExistence type="predicted"/>
<keyword evidence="4" id="KW-0408">Iron</keyword>